<accession>A0ABU9LQR0</accession>
<evidence type="ECO:0000313" key="2">
    <source>
        <dbReference type="EMBL" id="MEL5993057.1"/>
    </source>
</evidence>
<dbReference type="Proteomes" id="UP001479606">
    <property type="component" value="Unassembled WGS sequence"/>
</dbReference>
<organism evidence="2 3">
    <name type="scientific">Hymenobacter segetis</name>
    <dbReference type="NCBI Taxonomy" id="2025509"/>
    <lineage>
        <taxon>Bacteria</taxon>
        <taxon>Pseudomonadati</taxon>
        <taxon>Bacteroidota</taxon>
        <taxon>Cytophagia</taxon>
        <taxon>Cytophagales</taxon>
        <taxon>Hymenobacteraceae</taxon>
        <taxon>Hymenobacter</taxon>
    </lineage>
</organism>
<proteinExistence type="predicted"/>
<feature type="signal peptide" evidence="1">
    <location>
        <begin position="1"/>
        <end position="21"/>
    </location>
</feature>
<dbReference type="PROSITE" id="PS51257">
    <property type="entry name" value="PROKAR_LIPOPROTEIN"/>
    <property type="match status" value="1"/>
</dbReference>
<evidence type="ECO:0000313" key="3">
    <source>
        <dbReference type="Proteomes" id="UP001479606"/>
    </source>
</evidence>
<feature type="chain" id="PRO_5045923580" description="Lipoprotein" evidence="1">
    <location>
        <begin position="22"/>
        <end position="152"/>
    </location>
</feature>
<evidence type="ECO:0000256" key="1">
    <source>
        <dbReference type="SAM" id="SignalP"/>
    </source>
</evidence>
<keyword evidence="1" id="KW-0732">Signal</keyword>
<name>A0ABU9LQR0_9BACT</name>
<protein>
    <recommendedName>
        <fullName evidence="4">Lipoprotein</fullName>
    </recommendedName>
</protein>
<sequence length="152" mass="16336">MKSPFKNALRAAVVASVPVLAACSSPNKPIAENGAASPVSAAEMALMNQHDSLMAQTSQLYELKAKLSGYHSEAPAPYIHGLLAADKAMMSWMHQYKAPDTTATAATRLAYFQQQKLILDAVQRQYKATIDSATRFHNEHPAAGEVLPPASK</sequence>
<reference evidence="2 3" key="1">
    <citation type="journal article" date="2018" name="Arch. Microbiol.">
        <title>Hymenobacter segetis sp. nov., isolated from soil.</title>
        <authorList>
            <person name="Ten L.N."/>
            <person name="Lim S.J."/>
            <person name="Kim B.O."/>
            <person name="Kang I.K."/>
            <person name="Jung H.Y."/>
        </authorList>
    </citation>
    <scope>NUCLEOTIDE SEQUENCE [LARGE SCALE GENOMIC DNA]</scope>
    <source>
        <strain evidence="2 3">S7-3-11</strain>
    </source>
</reference>
<gene>
    <name evidence="2" type="ORF">AAFH49_02490</name>
</gene>
<dbReference type="EMBL" id="JBCEVZ010000003">
    <property type="protein sequence ID" value="MEL5993057.1"/>
    <property type="molecule type" value="Genomic_DNA"/>
</dbReference>
<dbReference type="RefSeq" id="WP_342295755.1">
    <property type="nucleotide sequence ID" value="NZ_JBCEVZ010000003.1"/>
</dbReference>
<comment type="caution">
    <text evidence="2">The sequence shown here is derived from an EMBL/GenBank/DDBJ whole genome shotgun (WGS) entry which is preliminary data.</text>
</comment>
<evidence type="ECO:0008006" key="4">
    <source>
        <dbReference type="Google" id="ProtNLM"/>
    </source>
</evidence>
<keyword evidence="3" id="KW-1185">Reference proteome</keyword>